<keyword evidence="2" id="KW-1185">Reference proteome</keyword>
<organism evidence="1 2">
    <name type="scientific">Daphnia galeata</name>
    <dbReference type="NCBI Taxonomy" id="27404"/>
    <lineage>
        <taxon>Eukaryota</taxon>
        <taxon>Metazoa</taxon>
        <taxon>Ecdysozoa</taxon>
        <taxon>Arthropoda</taxon>
        <taxon>Crustacea</taxon>
        <taxon>Branchiopoda</taxon>
        <taxon>Diplostraca</taxon>
        <taxon>Cladocera</taxon>
        <taxon>Anomopoda</taxon>
        <taxon>Daphniidae</taxon>
        <taxon>Daphnia</taxon>
    </lineage>
</organism>
<dbReference type="Proteomes" id="UP000789390">
    <property type="component" value="Unassembled WGS sequence"/>
</dbReference>
<gene>
    <name evidence="1" type="ORF">DGAL_LOCUS15961</name>
</gene>
<comment type="caution">
    <text evidence="1">The sequence shown here is derived from an EMBL/GenBank/DDBJ whole genome shotgun (WGS) entry which is preliminary data.</text>
</comment>
<accession>A0A8J2S126</accession>
<evidence type="ECO:0000313" key="2">
    <source>
        <dbReference type="Proteomes" id="UP000789390"/>
    </source>
</evidence>
<dbReference type="OrthoDB" id="10523279at2759"/>
<evidence type="ECO:0000313" key="1">
    <source>
        <dbReference type="EMBL" id="CAH0112246.1"/>
    </source>
</evidence>
<reference evidence="1" key="1">
    <citation type="submission" date="2021-11" db="EMBL/GenBank/DDBJ databases">
        <authorList>
            <person name="Schell T."/>
        </authorList>
    </citation>
    <scope>NUCLEOTIDE SEQUENCE</scope>
    <source>
        <strain evidence="1">M5</strain>
    </source>
</reference>
<name>A0A8J2S126_9CRUS</name>
<dbReference type="EMBL" id="CAKKLH010000325">
    <property type="protein sequence ID" value="CAH0112246.1"/>
    <property type="molecule type" value="Genomic_DNA"/>
</dbReference>
<sequence>MERLMKTLVRGQLMPYTTSFQSSTCQCLATIFDSSVYCEVKPSAASSSNQLAITASNSQDVGAKRLSCDEQAELNNEIEDLDARIQNKNQPVLMAVYHDAVSLNEMLAIVVTLPSDVKDVVFALLGTGPETNLVEIGYTWPGVVYNVDALFASALAAGTITLTSPKIVALKAELENHRDHINSKPRGSIQLTLPISVKTDPDSIKYKLAKGKNGEIVLMADLCTLQRAYTAIKPEFDCYFEEF</sequence>
<dbReference type="AlphaFoldDB" id="A0A8J2S126"/>
<proteinExistence type="predicted"/>
<protein>
    <submittedName>
        <fullName evidence="1">Uncharacterized protein</fullName>
    </submittedName>
</protein>